<reference evidence="2" key="1">
    <citation type="submission" date="2022-11" db="UniProtKB">
        <authorList>
            <consortium name="WormBaseParasite"/>
        </authorList>
    </citation>
    <scope>IDENTIFICATION</scope>
</reference>
<protein>
    <submittedName>
        <fullName evidence="2">Uncharacterized protein</fullName>
    </submittedName>
</protein>
<sequence>MALTDSTILEADQEKCLDQALTVVRQESFEMKRNLDKNQYVEAFKHASTMLAELRTSVLAPKFYYRLCKLASFG</sequence>
<name>A0AC34RSB6_9BILA</name>
<dbReference type="WBParaSite" id="JU765_v2.g9626.t1">
    <property type="protein sequence ID" value="JU765_v2.g9626.t1"/>
    <property type="gene ID" value="JU765_v2.g9626"/>
</dbReference>
<proteinExistence type="predicted"/>
<evidence type="ECO:0000313" key="2">
    <source>
        <dbReference type="WBParaSite" id="JU765_v2.g9626.t1"/>
    </source>
</evidence>
<dbReference type="Proteomes" id="UP000887576">
    <property type="component" value="Unplaced"/>
</dbReference>
<accession>A0AC34RSB6</accession>
<evidence type="ECO:0000313" key="1">
    <source>
        <dbReference type="Proteomes" id="UP000887576"/>
    </source>
</evidence>
<organism evidence="1 2">
    <name type="scientific">Panagrolaimus sp. JU765</name>
    <dbReference type="NCBI Taxonomy" id="591449"/>
    <lineage>
        <taxon>Eukaryota</taxon>
        <taxon>Metazoa</taxon>
        <taxon>Ecdysozoa</taxon>
        <taxon>Nematoda</taxon>
        <taxon>Chromadorea</taxon>
        <taxon>Rhabditida</taxon>
        <taxon>Tylenchina</taxon>
        <taxon>Panagrolaimomorpha</taxon>
        <taxon>Panagrolaimoidea</taxon>
        <taxon>Panagrolaimidae</taxon>
        <taxon>Panagrolaimus</taxon>
    </lineage>
</organism>